<dbReference type="PIRSF" id="PIRSF011649">
    <property type="entry name" value="MtTFB"/>
    <property type="match status" value="1"/>
</dbReference>
<dbReference type="PANTHER" id="PTHR11727:SF17">
    <property type="entry name" value="DIMETHYLADENOSINE TRANSFERASE 1, MITOCHONDRIAL"/>
    <property type="match status" value="1"/>
</dbReference>
<evidence type="ECO:0000256" key="3">
    <source>
        <dbReference type="ARBA" id="ARBA00022603"/>
    </source>
</evidence>
<sequence length="370" mass="43083">MINHKRKDITEYSSCVIHDNCLKLSGLAYMSVPIPSIKDISKLKFFYGFKYLWNPKVYDKIFDKLDLTKTYKNPKKLKVLDLYPGVGVQSAVFYNRYCPKQYSLIEKRSSLYKFLRAQYEESPLQILKKDPYDWSTYSNLIDEERIFVPEIQTSNHINDSFLTVANVTGEGSEGLIMQWLSCIGNKNWLYRFGKVKMLLWMPSTTARKLLARAGTHSRSKCSVVREAFTDTKLIAISDADELEKFDSQCLNEWDPIVFSAADMWPTKGKPIALVEMDPIDFDFDVENWDYVTRHLMILKRTPLSTVMDSLGHGGQQYFNSRITNKDLLKKCPIDLTNDEFIYLTRLFAEWPFKPDILLDFVDMYQTEHSG</sequence>
<dbReference type="EMBL" id="OX365769">
    <property type="protein sequence ID" value="CAI4035698.1"/>
    <property type="molecule type" value="Genomic_DNA"/>
</dbReference>
<dbReference type="PANTHER" id="PTHR11727">
    <property type="entry name" value="DIMETHYLADENOSINE TRANSFERASE"/>
    <property type="match status" value="1"/>
</dbReference>
<name>A0AA35NF16_SACMI</name>
<dbReference type="InterPro" id="IPR016586">
    <property type="entry name" value="Mtf1"/>
</dbReference>
<dbReference type="GO" id="GO:0006391">
    <property type="term" value="P:transcription initiation at mitochondrial promoter"/>
    <property type="evidence" value="ECO:0007669"/>
    <property type="project" value="InterPro"/>
</dbReference>
<dbReference type="Proteomes" id="UP001161438">
    <property type="component" value="Chromosome 13"/>
</dbReference>
<dbReference type="InterPro" id="IPR001737">
    <property type="entry name" value="KsgA/Erm"/>
</dbReference>
<comment type="similarity">
    <text evidence="8">Belongs to the class I-like SAM-binding methyltransferase superfamily. rRNA adenine N(6)-methyltransferase family.</text>
</comment>
<organism evidence="9 10">
    <name type="scientific">Saccharomyces mikatae IFO 1815</name>
    <dbReference type="NCBI Taxonomy" id="226126"/>
    <lineage>
        <taxon>Eukaryota</taxon>
        <taxon>Fungi</taxon>
        <taxon>Dikarya</taxon>
        <taxon>Ascomycota</taxon>
        <taxon>Saccharomycotina</taxon>
        <taxon>Saccharomycetes</taxon>
        <taxon>Saccharomycetales</taxon>
        <taxon>Saccharomycetaceae</taxon>
        <taxon>Saccharomyces</taxon>
    </lineage>
</organism>
<dbReference type="AlphaFoldDB" id="A0AA35NF16"/>
<dbReference type="PROSITE" id="PS51689">
    <property type="entry name" value="SAM_RNA_A_N6_MT"/>
    <property type="match status" value="1"/>
</dbReference>
<feature type="binding site" evidence="8">
    <location>
        <position position="130"/>
    </location>
    <ligand>
        <name>S-adenosyl-L-methionine</name>
        <dbReference type="ChEBI" id="CHEBI:59789"/>
    </ligand>
</feature>
<comment type="function">
    <text evidence="7">Mitochondrial transcription factor that confers selective promoter recognition on the core subunit of the yeast mitochondrial RNA polymerase. Interacts with DNA in a non-specific manner.</text>
</comment>
<evidence type="ECO:0000256" key="2">
    <source>
        <dbReference type="ARBA" id="ARBA00013836"/>
    </source>
</evidence>
<dbReference type="SUPFAM" id="SSF53335">
    <property type="entry name" value="S-adenosyl-L-methionine-dependent methyltransferases"/>
    <property type="match status" value="1"/>
</dbReference>
<reference evidence="9" key="1">
    <citation type="submission" date="2022-10" db="EMBL/GenBank/DDBJ databases">
        <authorList>
            <person name="Byrne P K."/>
        </authorList>
    </citation>
    <scope>NUCLEOTIDE SEQUENCE</scope>
    <source>
        <strain evidence="9">IFO1815</strain>
    </source>
</reference>
<proteinExistence type="inferred from homology"/>
<dbReference type="Pfam" id="PF00398">
    <property type="entry name" value="RrnaAD"/>
    <property type="match status" value="1"/>
</dbReference>
<feature type="binding site" evidence="8">
    <location>
        <position position="52"/>
    </location>
    <ligand>
        <name>S-adenosyl-L-methionine</name>
        <dbReference type="ChEBI" id="CHEBI:59789"/>
    </ligand>
</feature>
<dbReference type="GO" id="GO:0005759">
    <property type="term" value="C:mitochondrial matrix"/>
    <property type="evidence" value="ECO:0007669"/>
    <property type="project" value="TreeGrafter"/>
</dbReference>
<keyword evidence="4 8" id="KW-0808">Transferase</keyword>
<dbReference type="GO" id="GO:0034246">
    <property type="term" value="F:mitochondrial transcription factor activity"/>
    <property type="evidence" value="ECO:0007669"/>
    <property type="project" value="InterPro"/>
</dbReference>
<evidence type="ECO:0000256" key="8">
    <source>
        <dbReference type="PROSITE-ProRule" id="PRU01026"/>
    </source>
</evidence>
<feature type="binding site" evidence="8">
    <location>
        <position position="166"/>
    </location>
    <ligand>
        <name>S-adenosyl-L-methionine</name>
        <dbReference type="ChEBI" id="CHEBI:59789"/>
    </ligand>
</feature>
<keyword evidence="5 8" id="KW-0949">S-adenosyl-L-methionine</keyword>
<dbReference type="GO" id="GO:0003723">
    <property type="term" value="F:RNA binding"/>
    <property type="evidence" value="ECO:0007669"/>
    <property type="project" value="UniProtKB-UniRule"/>
</dbReference>
<evidence type="ECO:0000313" key="9">
    <source>
        <dbReference type="EMBL" id="CAI4035698.1"/>
    </source>
</evidence>
<feature type="binding site" evidence="8">
    <location>
        <position position="106"/>
    </location>
    <ligand>
        <name>S-adenosyl-L-methionine</name>
        <dbReference type="ChEBI" id="CHEBI:59789"/>
    </ligand>
</feature>
<evidence type="ECO:0000256" key="6">
    <source>
        <dbReference type="ARBA" id="ARBA00022884"/>
    </source>
</evidence>
<evidence type="ECO:0000256" key="1">
    <source>
        <dbReference type="ARBA" id="ARBA00004173"/>
    </source>
</evidence>
<dbReference type="GO" id="GO:0000179">
    <property type="term" value="F:rRNA (adenine-N6,N6-)-dimethyltransferase activity"/>
    <property type="evidence" value="ECO:0007669"/>
    <property type="project" value="UniProtKB-UniRule"/>
</dbReference>
<keyword evidence="10" id="KW-1185">Reference proteome</keyword>
<comment type="subcellular location">
    <subcellularLocation>
        <location evidence="1">Mitochondrion</location>
    </subcellularLocation>
</comment>
<keyword evidence="3 8" id="KW-0489">Methyltransferase</keyword>
<dbReference type="Gene3D" id="3.40.50.150">
    <property type="entry name" value="Vaccinia Virus protein VP39"/>
    <property type="match status" value="1"/>
</dbReference>
<evidence type="ECO:0000256" key="4">
    <source>
        <dbReference type="ARBA" id="ARBA00022679"/>
    </source>
</evidence>
<dbReference type="InterPro" id="IPR023165">
    <property type="entry name" value="rRNA_Ade_diMease-like_C"/>
</dbReference>
<dbReference type="GeneID" id="80920572"/>
<dbReference type="InterPro" id="IPR029063">
    <property type="entry name" value="SAM-dependent_MTases_sf"/>
</dbReference>
<dbReference type="FunFam" id="1.10.8.100:FF:000007">
    <property type="entry name" value="Mitochondrial transcription factor"/>
    <property type="match status" value="1"/>
</dbReference>
<evidence type="ECO:0000313" key="10">
    <source>
        <dbReference type="Proteomes" id="UP001161438"/>
    </source>
</evidence>
<evidence type="ECO:0000256" key="7">
    <source>
        <dbReference type="ARBA" id="ARBA00024915"/>
    </source>
</evidence>
<dbReference type="GO" id="GO:0034245">
    <property type="term" value="C:mitochondrial DNA-directed RNA polymerase complex"/>
    <property type="evidence" value="ECO:0007669"/>
    <property type="project" value="TreeGrafter"/>
</dbReference>
<gene>
    <name evidence="9" type="primary">SMKI13G3490</name>
    <name evidence="9" type="ORF">SMKI_13G3490</name>
</gene>
<accession>A0AA35NF16</accession>
<dbReference type="RefSeq" id="XP_056078818.1">
    <property type="nucleotide sequence ID" value="XM_056224951.1"/>
</dbReference>
<evidence type="ECO:0000256" key="5">
    <source>
        <dbReference type="ARBA" id="ARBA00022691"/>
    </source>
</evidence>
<keyword evidence="6 8" id="KW-0694">RNA-binding</keyword>
<dbReference type="Gene3D" id="1.10.8.100">
    <property type="entry name" value="Ribosomal RNA adenine dimethylase-like, domain 2"/>
    <property type="match status" value="1"/>
</dbReference>
<feature type="binding site" evidence="8">
    <location>
        <position position="50"/>
    </location>
    <ligand>
        <name>S-adenosyl-L-methionine</name>
        <dbReference type="ChEBI" id="CHEBI:59789"/>
    </ligand>
</feature>
<comment type="caution">
    <text evidence="8">Lacks conserved residue(s) required for the propagation of feature annotation.</text>
</comment>
<protein>
    <recommendedName>
        <fullName evidence="2">Mitochondrial transcription factor 1</fullName>
    </recommendedName>
</protein>